<keyword evidence="1" id="KW-0472">Membrane</keyword>
<name>A0A370BE00_9ACTN</name>
<comment type="caution">
    <text evidence="2">The sequence shown here is derived from an EMBL/GenBank/DDBJ whole genome shotgun (WGS) entry which is preliminary data.</text>
</comment>
<evidence type="ECO:0000256" key="1">
    <source>
        <dbReference type="SAM" id="Phobius"/>
    </source>
</evidence>
<dbReference type="EMBL" id="QQNA01000056">
    <property type="protein sequence ID" value="RDG38474.1"/>
    <property type="molecule type" value="Genomic_DNA"/>
</dbReference>
<organism evidence="2 3">
    <name type="scientific">Streptomyces corynorhini</name>
    <dbReference type="NCBI Taxonomy" id="2282652"/>
    <lineage>
        <taxon>Bacteria</taxon>
        <taxon>Bacillati</taxon>
        <taxon>Actinomycetota</taxon>
        <taxon>Actinomycetes</taxon>
        <taxon>Kitasatosporales</taxon>
        <taxon>Streptomycetaceae</taxon>
        <taxon>Streptomyces</taxon>
    </lineage>
</organism>
<feature type="transmembrane region" description="Helical" evidence="1">
    <location>
        <begin position="108"/>
        <end position="134"/>
    </location>
</feature>
<gene>
    <name evidence="2" type="ORF">DVH02_08950</name>
</gene>
<evidence type="ECO:0000313" key="3">
    <source>
        <dbReference type="Proteomes" id="UP000253741"/>
    </source>
</evidence>
<keyword evidence="1" id="KW-0812">Transmembrane</keyword>
<dbReference type="Proteomes" id="UP000253741">
    <property type="component" value="Unassembled WGS sequence"/>
</dbReference>
<reference evidence="2 3" key="1">
    <citation type="submission" date="2018-07" db="EMBL/GenBank/DDBJ databases">
        <title>Streptomyces species from bats.</title>
        <authorList>
            <person name="Dunlap C."/>
        </authorList>
    </citation>
    <scope>NUCLEOTIDE SEQUENCE [LARGE SCALE GENOMIC DNA]</scope>
    <source>
        <strain evidence="2 3">AC230</strain>
    </source>
</reference>
<evidence type="ECO:0000313" key="2">
    <source>
        <dbReference type="EMBL" id="RDG38474.1"/>
    </source>
</evidence>
<proteinExistence type="predicted"/>
<sequence>MTLVKVWVVVSLFGTFVLVGGGFLWSILAVIQLRLRGVGAMGTCVALGHGRYGASPVVEFTAPDGRIRRVIGGSEFIPGIRPGDQIDVLYDPKRPGNAKIASRVRREFGWAVFGLSIFLLAMIPASAFVLYLMFP</sequence>
<keyword evidence="3" id="KW-1185">Reference proteome</keyword>
<keyword evidence="1" id="KW-1133">Transmembrane helix</keyword>
<dbReference type="RefSeq" id="WP_114623217.1">
    <property type="nucleotide sequence ID" value="NZ_QQNA01000056.1"/>
</dbReference>
<dbReference type="AlphaFoldDB" id="A0A370BE00"/>
<dbReference type="OrthoDB" id="4226116at2"/>
<protein>
    <submittedName>
        <fullName evidence="2">DUF3592 domain-containing protein</fullName>
    </submittedName>
</protein>
<accession>A0A370BE00</accession>
<feature type="transmembrane region" description="Helical" evidence="1">
    <location>
        <begin position="6"/>
        <end position="31"/>
    </location>
</feature>